<dbReference type="STRING" id="1276229.SSYRP_v1c07450"/>
<feature type="transmembrane region" description="Helical" evidence="1">
    <location>
        <begin position="71"/>
        <end position="93"/>
    </location>
</feature>
<proteinExistence type="predicted"/>
<dbReference type="AlphaFoldDB" id="R4UJM0"/>
<evidence type="ECO:0000313" key="3">
    <source>
        <dbReference type="Proteomes" id="UP000013963"/>
    </source>
</evidence>
<feature type="transmembrane region" description="Helical" evidence="1">
    <location>
        <begin position="114"/>
        <end position="142"/>
    </location>
</feature>
<dbReference type="PATRIC" id="fig|1276229.3.peg.740"/>
<organism evidence="2 3">
    <name type="scientific">Spiroplasma syrphidicola EA-1</name>
    <dbReference type="NCBI Taxonomy" id="1276229"/>
    <lineage>
        <taxon>Bacteria</taxon>
        <taxon>Bacillati</taxon>
        <taxon>Mycoplasmatota</taxon>
        <taxon>Mollicutes</taxon>
        <taxon>Entomoplasmatales</taxon>
        <taxon>Spiroplasmataceae</taxon>
        <taxon>Spiroplasma</taxon>
    </lineage>
</organism>
<feature type="transmembrane region" description="Helical" evidence="1">
    <location>
        <begin position="253"/>
        <end position="271"/>
    </location>
</feature>
<evidence type="ECO:0000313" key="2">
    <source>
        <dbReference type="EMBL" id="AGM26335.1"/>
    </source>
</evidence>
<keyword evidence="1" id="KW-1133">Transmembrane helix</keyword>
<dbReference type="HOGENOM" id="CLU_924106_0_0_14"/>
<protein>
    <submittedName>
        <fullName evidence="2">Uncharacterized protein</fullName>
    </submittedName>
</protein>
<accession>R4UJM0</accession>
<sequence length="297" mass="34557">MLNLKLKYKVQNSFIDVKNSFIKEHKVFLYTSKTIFTSFKSYIYLIIIPALLSFIDLAIKSSFFHNPINHYLYPTLFFVPILSMILFTSFILFDWRKSIFIKQMNNFKITKINFLLGFINANIVASLFTIACSFLYLFIFGFITPTNDFINWILSIIDFRQILGVIFALLLSSILGTFIGVSITGTLKNIYVIQTINILIIFFMAIFGDIFLSPNDSSSVLAISIIGYFVPQKYSTWLLLYANAEMYKNFYNVYFFINSIDSYIPFSYYWQPLLGNLGFIILTFSYSCYAFSLNIKK</sequence>
<dbReference type="KEGG" id="ssyr:SSYRP_v1c07450"/>
<dbReference type="Proteomes" id="UP000013963">
    <property type="component" value="Chromosome"/>
</dbReference>
<dbReference type="EMBL" id="CP005078">
    <property type="protein sequence ID" value="AGM26335.1"/>
    <property type="molecule type" value="Genomic_DNA"/>
</dbReference>
<feature type="transmembrane region" description="Helical" evidence="1">
    <location>
        <begin position="190"/>
        <end position="212"/>
    </location>
</feature>
<keyword evidence="1" id="KW-0472">Membrane</keyword>
<feature type="transmembrane region" description="Helical" evidence="1">
    <location>
        <begin position="218"/>
        <end position="241"/>
    </location>
</feature>
<feature type="transmembrane region" description="Helical" evidence="1">
    <location>
        <begin position="42"/>
        <end position="59"/>
    </location>
</feature>
<reference evidence="2 3" key="1">
    <citation type="journal article" date="2013" name="Genome Biol. Evol.">
        <title>Complete genomes of two dipteran-associated spiroplasmas provided insights into the origin, dynamics, and impacts of viral invasion in spiroplasma.</title>
        <authorList>
            <person name="Ku C."/>
            <person name="Lo W.S."/>
            <person name="Chen L.L."/>
            <person name="Kuo C.H."/>
        </authorList>
    </citation>
    <scope>NUCLEOTIDE SEQUENCE [LARGE SCALE GENOMIC DNA]</scope>
    <source>
        <strain evidence="2">EA-1</strain>
    </source>
</reference>
<gene>
    <name evidence="2" type="ORF">SSYRP_v1c07450</name>
</gene>
<keyword evidence="3" id="KW-1185">Reference proteome</keyword>
<name>R4UJM0_9MOLU</name>
<feature type="transmembrane region" description="Helical" evidence="1">
    <location>
        <begin position="162"/>
        <end position="183"/>
    </location>
</feature>
<keyword evidence="1" id="KW-0812">Transmembrane</keyword>
<evidence type="ECO:0000256" key="1">
    <source>
        <dbReference type="SAM" id="Phobius"/>
    </source>
</evidence>
<feature type="transmembrane region" description="Helical" evidence="1">
    <location>
        <begin position="277"/>
        <end position="295"/>
    </location>
</feature>